<sequence>MFDKNGKEITVGAIMFYSERPYSNYAESLVEAYEHGDDVRVGTLVVNNFSGKAYMQHHHDPANDLLLSDYGRDYACQPTDKSENLEVIDGLTADEATIEYAEKHYPLSRSLS</sequence>
<accession>A0AA94JHA9</accession>
<dbReference type="EMBL" id="MKWS01000009">
    <property type="protein sequence ID" value="RVD77057.1"/>
    <property type="molecule type" value="Genomic_DNA"/>
</dbReference>
<reference evidence="1 2" key="1">
    <citation type="submission" date="2016-10" db="EMBL/GenBank/DDBJ databases">
        <title>Search of new enzymes for the oxidation of sulfur compounds.</title>
        <authorList>
            <person name="Novo A."/>
            <person name="Moreira I.S."/>
            <person name="Castro P.M."/>
        </authorList>
    </citation>
    <scope>NUCLEOTIDE SEQUENCE [LARGE SCALE GENOMIC DNA]</scope>
    <source>
        <strain evidence="1 2">A9</strain>
    </source>
</reference>
<protein>
    <submittedName>
        <fullName evidence="1">Uncharacterized protein</fullName>
    </submittedName>
</protein>
<name>A0AA94JHA9_9PSED</name>
<comment type="caution">
    <text evidence="1">The sequence shown here is derived from an EMBL/GenBank/DDBJ whole genome shotgun (WGS) entry which is preliminary data.</text>
</comment>
<evidence type="ECO:0000313" key="1">
    <source>
        <dbReference type="EMBL" id="RVD77057.1"/>
    </source>
</evidence>
<organism evidence="1 2">
    <name type="scientific">Pseudomonas koreensis</name>
    <dbReference type="NCBI Taxonomy" id="198620"/>
    <lineage>
        <taxon>Bacteria</taxon>
        <taxon>Pseudomonadati</taxon>
        <taxon>Pseudomonadota</taxon>
        <taxon>Gammaproteobacteria</taxon>
        <taxon>Pseudomonadales</taxon>
        <taxon>Pseudomonadaceae</taxon>
        <taxon>Pseudomonas</taxon>
    </lineage>
</organism>
<gene>
    <name evidence="1" type="ORF">A9HBioS_3080</name>
</gene>
<dbReference type="AlphaFoldDB" id="A0AA94JHA9"/>
<evidence type="ECO:0000313" key="2">
    <source>
        <dbReference type="Proteomes" id="UP000288002"/>
    </source>
</evidence>
<proteinExistence type="predicted"/>
<dbReference type="RefSeq" id="WP_127649998.1">
    <property type="nucleotide sequence ID" value="NZ_MKWS01000009.1"/>
</dbReference>
<dbReference type="Proteomes" id="UP000288002">
    <property type="component" value="Unassembled WGS sequence"/>
</dbReference>